<dbReference type="Pfam" id="PF00583">
    <property type="entry name" value="Acetyltransf_1"/>
    <property type="match status" value="1"/>
</dbReference>
<keyword evidence="3" id="KW-1185">Reference proteome</keyword>
<organism evidence="2 3">
    <name type="scientific">Jiangella mangrovi</name>
    <dbReference type="NCBI Taxonomy" id="1524084"/>
    <lineage>
        <taxon>Bacteria</taxon>
        <taxon>Bacillati</taxon>
        <taxon>Actinomycetota</taxon>
        <taxon>Actinomycetes</taxon>
        <taxon>Jiangellales</taxon>
        <taxon>Jiangellaceae</taxon>
        <taxon>Jiangella</taxon>
    </lineage>
</organism>
<evidence type="ECO:0000259" key="1">
    <source>
        <dbReference type="PROSITE" id="PS51186"/>
    </source>
</evidence>
<dbReference type="RefSeq" id="WP_184823180.1">
    <property type="nucleotide sequence ID" value="NZ_JACHMM010000001.1"/>
</dbReference>
<evidence type="ECO:0000313" key="2">
    <source>
        <dbReference type="EMBL" id="MBB5788478.1"/>
    </source>
</evidence>
<evidence type="ECO:0000313" key="3">
    <source>
        <dbReference type="Proteomes" id="UP000542813"/>
    </source>
</evidence>
<dbReference type="GO" id="GO:0016747">
    <property type="term" value="F:acyltransferase activity, transferring groups other than amino-acyl groups"/>
    <property type="evidence" value="ECO:0007669"/>
    <property type="project" value="InterPro"/>
</dbReference>
<dbReference type="Gene3D" id="3.40.630.30">
    <property type="match status" value="1"/>
</dbReference>
<name>A0A7W9GR36_9ACTN</name>
<feature type="domain" description="N-acetyltransferase" evidence="1">
    <location>
        <begin position="146"/>
        <end position="292"/>
    </location>
</feature>
<sequence length="292" mass="31859">MTGYKRVDGTGPDQAAAMQELAARLWSWSSRWHPGELAWFWAEHGGPEPSGRLAHWTRDGRVVAWAWTRNERLDLQVDPDHLDLIPRLLDWAADDSRAVTLLDAETALLEALGAHGYERHDEGPFFAHLRRSLGDLPGSPPLPDGYTLRAVDGSPADAEVRAEAHRNAFSVRRRPVTMTGDDYRAVMRAPSYRPALDQLVLAPDGSPAAAALAWLDERSGVAVLEPVGTAPGHRRRGLAAAAAHAALRAARDLGGRGARVCARGDDDAPAARAAYEALGFRVYARNVRLVRR</sequence>
<dbReference type="InterPro" id="IPR000182">
    <property type="entry name" value="GNAT_dom"/>
</dbReference>
<keyword evidence="2" id="KW-0689">Ribosomal protein</keyword>
<dbReference type="GO" id="GO:0005840">
    <property type="term" value="C:ribosome"/>
    <property type="evidence" value="ECO:0007669"/>
    <property type="project" value="UniProtKB-KW"/>
</dbReference>
<comment type="caution">
    <text evidence="2">The sequence shown here is derived from an EMBL/GenBank/DDBJ whole genome shotgun (WGS) entry which is preliminary data.</text>
</comment>
<proteinExistence type="predicted"/>
<keyword evidence="2" id="KW-0687">Ribonucleoprotein</keyword>
<protein>
    <submittedName>
        <fullName evidence="2">Ribosomal protein S18 acetylase RimI-like enzyme</fullName>
    </submittedName>
</protein>
<dbReference type="AlphaFoldDB" id="A0A7W9GR36"/>
<accession>A0A7W9GR36</accession>
<dbReference type="EMBL" id="JACHMM010000001">
    <property type="protein sequence ID" value="MBB5788478.1"/>
    <property type="molecule type" value="Genomic_DNA"/>
</dbReference>
<dbReference type="Proteomes" id="UP000542813">
    <property type="component" value="Unassembled WGS sequence"/>
</dbReference>
<dbReference type="PROSITE" id="PS51186">
    <property type="entry name" value="GNAT"/>
    <property type="match status" value="1"/>
</dbReference>
<dbReference type="SUPFAM" id="SSF55729">
    <property type="entry name" value="Acyl-CoA N-acyltransferases (Nat)"/>
    <property type="match status" value="1"/>
</dbReference>
<reference evidence="2 3" key="1">
    <citation type="submission" date="2020-08" db="EMBL/GenBank/DDBJ databases">
        <title>Sequencing the genomes of 1000 actinobacteria strains.</title>
        <authorList>
            <person name="Klenk H.-P."/>
        </authorList>
    </citation>
    <scope>NUCLEOTIDE SEQUENCE [LARGE SCALE GENOMIC DNA]</scope>
    <source>
        <strain evidence="2 3">DSM 102122</strain>
    </source>
</reference>
<gene>
    <name evidence="2" type="ORF">HD601_003053</name>
</gene>
<dbReference type="InterPro" id="IPR016181">
    <property type="entry name" value="Acyl_CoA_acyltransferase"/>
</dbReference>